<dbReference type="OMA" id="SWIIDNY"/>
<keyword evidence="1" id="KW-0175">Coiled coil</keyword>
<feature type="region of interest" description="Disordered" evidence="2">
    <location>
        <begin position="42"/>
        <end position="77"/>
    </location>
</feature>
<dbReference type="Pfam" id="PF11913">
    <property type="entry name" value="DUF3431"/>
    <property type="match status" value="1"/>
</dbReference>
<proteinExistence type="predicted"/>
<organism evidence="3 4">
    <name type="scientific">Xylona heveae (strain CBS 132557 / TC161)</name>
    <dbReference type="NCBI Taxonomy" id="1328760"/>
    <lineage>
        <taxon>Eukaryota</taxon>
        <taxon>Fungi</taxon>
        <taxon>Dikarya</taxon>
        <taxon>Ascomycota</taxon>
        <taxon>Pezizomycotina</taxon>
        <taxon>Xylonomycetes</taxon>
        <taxon>Xylonales</taxon>
        <taxon>Xylonaceae</taxon>
        <taxon>Xylona</taxon>
    </lineage>
</organism>
<keyword evidence="4" id="KW-1185">Reference proteome</keyword>
<sequence>MTLAKRRFPLLALASFITFFSLYLLGRSGPWRSAPQTFGLGEMIPDTPISTNQSAGLAEPESQLQASESQPQVPAPTQTVYDATERNLTTRLVIARTQEENVDWISEQLPDVQTAIYVADDPNAPLHPPQNKGHEVMVYLSYIIDHYDSLPDVSLFMHAHRWAWHNDDLLENDAAQMVKRLNARRVLREGYVNLRCHWYPGCPEWMHPGAVEEDAEKREQLVIAQSWAELFPSEPVPSVLAQPCCAQFALSRDRIHQLPLSKYIFYRDWVLQTPLSDSISGRIFEYVWQYLFTGQNIVCPDQRTCYCDGFGVCFGGNDQFEDWFRLRYDLRVTENELFNWEAKAKAIEDARAEGRLDEASQLEVPELGRDEQLRQQISALKDELESRRLQAIARGDDPRLRAEELGRPWKEGDGF</sequence>
<evidence type="ECO:0000313" key="3">
    <source>
        <dbReference type="EMBL" id="KZF24980.1"/>
    </source>
</evidence>
<dbReference type="InParanoid" id="A0A165IJG4"/>
<dbReference type="EMBL" id="KV407455">
    <property type="protein sequence ID" value="KZF24980.1"/>
    <property type="molecule type" value="Genomic_DNA"/>
</dbReference>
<feature type="coiled-coil region" evidence="1">
    <location>
        <begin position="330"/>
        <end position="390"/>
    </location>
</feature>
<reference evidence="3 4" key="1">
    <citation type="journal article" date="2016" name="Fungal Biol.">
        <title>The genome of Xylona heveae provides a window into fungal endophytism.</title>
        <authorList>
            <person name="Gazis R."/>
            <person name="Kuo A."/>
            <person name="Riley R."/>
            <person name="LaButti K."/>
            <person name="Lipzen A."/>
            <person name="Lin J."/>
            <person name="Amirebrahimi M."/>
            <person name="Hesse C.N."/>
            <person name="Spatafora J.W."/>
            <person name="Henrissat B."/>
            <person name="Hainaut M."/>
            <person name="Grigoriev I.V."/>
            <person name="Hibbett D.S."/>
        </authorList>
    </citation>
    <scope>NUCLEOTIDE SEQUENCE [LARGE SCALE GENOMIC DNA]</scope>
    <source>
        <strain evidence="3 4">TC161</strain>
    </source>
</reference>
<dbReference type="AlphaFoldDB" id="A0A165IJG4"/>
<dbReference type="OrthoDB" id="426718at2759"/>
<dbReference type="InterPro" id="IPR021838">
    <property type="entry name" value="DUF3431"/>
</dbReference>
<gene>
    <name evidence="3" type="ORF">L228DRAFT_59373</name>
</gene>
<dbReference type="PANTHER" id="PTHR37490">
    <property type="entry name" value="EXPRESSED PROTEIN"/>
    <property type="match status" value="1"/>
</dbReference>
<protein>
    <submittedName>
        <fullName evidence="3">Uncharacterized protein</fullName>
    </submittedName>
</protein>
<evidence type="ECO:0000256" key="1">
    <source>
        <dbReference type="SAM" id="Coils"/>
    </source>
</evidence>
<dbReference type="PANTHER" id="PTHR37490:SF3">
    <property type="entry name" value="DUF3431 DOMAIN CONTAINING PROTEIN"/>
    <property type="match status" value="1"/>
</dbReference>
<feature type="compositionally biased region" description="Polar residues" evidence="2">
    <location>
        <begin position="62"/>
        <end position="77"/>
    </location>
</feature>
<name>A0A165IJG4_XYLHT</name>
<dbReference type="RefSeq" id="XP_018190535.1">
    <property type="nucleotide sequence ID" value="XM_018336745.1"/>
</dbReference>
<dbReference type="STRING" id="1328760.A0A165IJG4"/>
<dbReference type="Proteomes" id="UP000076632">
    <property type="component" value="Unassembled WGS sequence"/>
</dbReference>
<evidence type="ECO:0000256" key="2">
    <source>
        <dbReference type="SAM" id="MobiDB-lite"/>
    </source>
</evidence>
<dbReference type="GeneID" id="28901882"/>
<accession>A0A165IJG4</accession>
<evidence type="ECO:0000313" key="4">
    <source>
        <dbReference type="Proteomes" id="UP000076632"/>
    </source>
</evidence>